<dbReference type="InterPro" id="IPR012674">
    <property type="entry name" value="Calycin"/>
</dbReference>
<dbReference type="OrthoDB" id="7142391at2759"/>
<feature type="chain" id="PRO_5047236692" evidence="1">
    <location>
        <begin position="19"/>
        <end position="192"/>
    </location>
</feature>
<sequence>MYLFHIFICVVYFNFVRSLSEVDQSCINSYKSNLDNSFLIGTWYSVCEFAPRLDLPSSNYCRETVIKNATDSDKQRYREGYRLQNPFNIDDNPVIAEAFIYKEMIMGNAEAKFVVYDPKNYFYKEDLYGVRVFRKVSEDYMLVHECRWRGNFKSLLSRKRNITKQELNRVIATINDVKNMEKRRFCTEDIFF</sequence>
<organism evidence="2 3">
    <name type="scientific">Bicyclus anynana</name>
    <name type="common">Squinting bush brown butterfly</name>
    <dbReference type="NCBI Taxonomy" id="110368"/>
    <lineage>
        <taxon>Eukaryota</taxon>
        <taxon>Metazoa</taxon>
        <taxon>Ecdysozoa</taxon>
        <taxon>Arthropoda</taxon>
        <taxon>Hexapoda</taxon>
        <taxon>Insecta</taxon>
        <taxon>Pterygota</taxon>
        <taxon>Neoptera</taxon>
        <taxon>Endopterygota</taxon>
        <taxon>Lepidoptera</taxon>
        <taxon>Glossata</taxon>
        <taxon>Ditrysia</taxon>
        <taxon>Papilionoidea</taxon>
        <taxon>Nymphalidae</taxon>
        <taxon>Satyrinae</taxon>
        <taxon>Satyrini</taxon>
        <taxon>Mycalesina</taxon>
        <taxon>Bicyclus</taxon>
    </lineage>
</organism>
<evidence type="ECO:0000313" key="3">
    <source>
        <dbReference type="RefSeq" id="XP_023935638.2"/>
    </source>
</evidence>
<evidence type="ECO:0000313" key="2">
    <source>
        <dbReference type="Proteomes" id="UP001652582"/>
    </source>
</evidence>
<keyword evidence="1" id="KW-0732">Signal</keyword>
<dbReference type="Proteomes" id="UP001652582">
    <property type="component" value="Chromosome 13"/>
</dbReference>
<reference evidence="3" key="1">
    <citation type="submission" date="2025-08" db="UniProtKB">
        <authorList>
            <consortium name="RefSeq"/>
        </authorList>
    </citation>
    <scope>IDENTIFICATION</scope>
</reference>
<keyword evidence="2" id="KW-1185">Reference proteome</keyword>
<dbReference type="KEGG" id="bany:112044127"/>
<dbReference type="AlphaFoldDB" id="A0A6J1MRW0"/>
<dbReference type="GeneID" id="112044127"/>
<proteinExistence type="predicted"/>
<protein>
    <submittedName>
        <fullName evidence="3">Uncharacterized protein LOC112044127</fullName>
    </submittedName>
</protein>
<name>A0A6J1MRW0_BICAN</name>
<evidence type="ECO:0000256" key="1">
    <source>
        <dbReference type="SAM" id="SignalP"/>
    </source>
</evidence>
<dbReference type="SUPFAM" id="SSF50814">
    <property type="entry name" value="Lipocalins"/>
    <property type="match status" value="1"/>
</dbReference>
<dbReference type="RefSeq" id="XP_023935638.2">
    <property type="nucleotide sequence ID" value="XM_024079870.2"/>
</dbReference>
<accession>A0A6J1MRW0</accession>
<gene>
    <name evidence="3" type="primary">LOC112044127</name>
</gene>
<feature type="signal peptide" evidence="1">
    <location>
        <begin position="1"/>
        <end position="18"/>
    </location>
</feature>